<evidence type="ECO:0000256" key="1">
    <source>
        <dbReference type="SAM" id="MobiDB-lite"/>
    </source>
</evidence>
<gene>
    <name evidence="2" type="ORF">DdX_17044</name>
</gene>
<name>A0AAD4QZC6_9BILA</name>
<feature type="region of interest" description="Disordered" evidence="1">
    <location>
        <begin position="24"/>
        <end position="44"/>
    </location>
</feature>
<protein>
    <submittedName>
        <fullName evidence="2">Uncharacterized protein</fullName>
    </submittedName>
</protein>
<proteinExistence type="predicted"/>
<sequence length="72" mass="7306">MSSSGEKDIGDKFLDAAKNVLQKKAEGAAEGAKKGNESGGPPGAFCGAVKGGFTECIDQISEEVKKANNSDS</sequence>
<evidence type="ECO:0000313" key="2">
    <source>
        <dbReference type="EMBL" id="KAI1699892.1"/>
    </source>
</evidence>
<accession>A0AAD4QZC6</accession>
<feature type="compositionally biased region" description="Basic and acidic residues" evidence="1">
    <location>
        <begin position="24"/>
        <end position="36"/>
    </location>
</feature>
<dbReference type="Proteomes" id="UP001201812">
    <property type="component" value="Unassembled WGS sequence"/>
</dbReference>
<dbReference type="EMBL" id="JAKKPZ010000163">
    <property type="protein sequence ID" value="KAI1699892.1"/>
    <property type="molecule type" value="Genomic_DNA"/>
</dbReference>
<dbReference type="AlphaFoldDB" id="A0AAD4QZC6"/>
<evidence type="ECO:0000313" key="3">
    <source>
        <dbReference type="Proteomes" id="UP001201812"/>
    </source>
</evidence>
<comment type="caution">
    <text evidence="2">The sequence shown here is derived from an EMBL/GenBank/DDBJ whole genome shotgun (WGS) entry which is preliminary data.</text>
</comment>
<organism evidence="2 3">
    <name type="scientific">Ditylenchus destructor</name>
    <dbReference type="NCBI Taxonomy" id="166010"/>
    <lineage>
        <taxon>Eukaryota</taxon>
        <taxon>Metazoa</taxon>
        <taxon>Ecdysozoa</taxon>
        <taxon>Nematoda</taxon>
        <taxon>Chromadorea</taxon>
        <taxon>Rhabditida</taxon>
        <taxon>Tylenchina</taxon>
        <taxon>Tylenchomorpha</taxon>
        <taxon>Sphaerularioidea</taxon>
        <taxon>Anguinidae</taxon>
        <taxon>Anguininae</taxon>
        <taxon>Ditylenchus</taxon>
    </lineage>
</organism>
<keyword evidence="3" id="KW-1185">Reference proteome</keyword>
<reference evidence="2" key="1">
    <citation type="submission" date="2022-01" db="EMBL/GenBank/DDBJ databases">
        <title>Genome Sequence Resource for Two Populations of Ditylenchus destructor, the Migratory Endoparasitic Phytonematode.</title>
        <authorList>
            <person name="Zhang H."/>
            <person name="Lin R."/>
            <person name="Xie B."/>
        </authorList>
    </citation>
    <scope>NUCLEOTIDE SEQUENCE</scope>
    <source>
        <strain evidence="2">BazhouSP</strain>
    </source>
</reference>